<dbReference type="InterPro" id="IPR011257">
    <property type="entry name" value="DNA_glycosylase"/>
</dbReference>
<proteinExistence type="predicted"/>
<protein>
    <submittedName>
        <fullName evidence="2">Uncharacterized protein</fullName>
    </submittedName>
</protein>
<dbReference type="EMBL" id="LQPG01000026">
    <property type="protein sequence ID" value="ORW09838.1"/>
    <property type="molecule type" value="Genomic_DNA"/>
</dbReference>
<evidence type="ECO:0000256" key="1">
    <source>
        <dbReference type="SAM" id="MobiDB-lite"/>
    </source>
</evidence>
<reference evidence="2 3" key="1">
    <citation type="submission" date="2016-01" db="EMBL/GenBank/DDBJ databases">
        <title>The new phylogeny of the genus Mycobacterium.</title>
        <authorList>
            <person name="Tarcisio F."/>
            <person name="Conor M."/>
            <person name="Antonella G."/>
            <person name="Elisabetta G."/>
            <person name="Giulia F.S."/>
            <person name="Sara T."/>
            <person name="Anna F."/>
            <person name="Clotilde B."/>
            <person name="Roberto B."/>
            <person name="Veronica D.S."/>
            <person name="Fabio R."/>
            <person name="Monica P."/>
            <person name="Olivier J."/>
            <person name="Enrico T."/>
            <person name="Nicola S."/>
        </authorList>
    </citation>
    <scope>NUCLEOTIDE SEQUENCE [LARGE SCALE GENOMIC DNA]</scope>
    <source>
        <strain evidence="2 3">DSM 45394</strain>
    </source>
</reference>
<organism evidence="2 3">
    <name type="scientific">Mycolicibacter longobardus</name>
    <dbReference type="NCBI Taxonomy" id="1108812"/>
    <lineage>
        <taxon>Bacteria</taxon>
        <taxon>Bacillati</taxon>
        <taxon>Actinomycetota</taxon>
        <taxon>Actinomycetes</taxon>
        <taxon>Mycobacteriales</taxon>
        <taxon>Mycobacteriaceae</taxon>
        <taxon>Mycolicibacter</taxon>
    </lineage>
</organism>
<accession>A0A1X1YFG4</accession>
<gene>
    <name evidence="2" type="ORF">AWC16_14990</name>
</gene>
<dbReference type="OrthoDB" id="4762238at2"/>
<keyword evidence="3" id="KW-1185">Reference proteome</keyword>
<dbReference type="AlphaFoldDB" id="A0A1X1YFG4"/>
<dbReference type="GO" id="GO:0003824">
    <property type="term" value="F:catalytic activity"/>
    <property type="evidence" value="ECO:0007669"/>
    <property type="project" value="InterPro"/>
</dbReference>
<dbReference type="SUPFAM" id="SSF48150">
    <property type="entry name" value="DNA-glycosylase"/>
    <property type="match status" value="1"/>
</dbReference>
<sequence>MFGTIYDRIERVKVDANALRDGGGMAEAWGKAAGRALRIARVFTQIQMTDAELAAPGSEAHHCGDDHERMGYSRVALGQRRSQHGRSHSSQSRAVSPRHEKVQLMQFDLDLLRERVFTKRDKIASDYSIADPADNPTAFAAQVIDAIDQRPAENPLDQQVTSDAVFRAAVAAIWSSGTDWKVVLRRRANVETALHQYDPEALANDPDVTVATLSPKLGSRFQKAHATAILKWAERLAANPDYYQRVICAVGKQLRSAAEPARLTDGELMIALAVLFSEGATTRTPVDSVPARELKAPGMGIAISCEFPRNLRWSGFKPDVHITRLFDHWAAIHHLPLAAQRTRAEEIVRLVGRRRREDMITSVQYALAGLHHTPADTPASEADNLIWLLGSYIEPIGAETELPYLR</sequence>
<dbReference type="GO" id="GO:0006281">
    <property type="term" value="P:DNA repair"/>
    <property type="evidence" value="ECO:0007669"/>
    <property type="project" value="InterPro"/>
</dbReference>
<dbReference type="RefSeq" id="WP_085265332.1">
    <property type="nucleotide sequence ID" value="NZ_LQPG01000026.1"/>
</dbReference>
<evidence type="ECO:0000313" key="2">
    <source>
        <dbReference type="EMBL" id="ORW09838.1"/>
    </source>
</evidence>
<comment type="caution">
    <text evidence="2">The sequence shown here is derived from an EMBL/GenBank/DDBJ whole genome shotgun (WGS) entry which is preliminary data.</text>
</comment>
<feature type="region of interest" description="Disordered" evidence="1">
    <location>
        <begin position="78"/>
        <end position="98"/>
    </location>
</feature>
<dbReference type="STRING" id="1108812.AWC16_14990"/>
<name>A0A1X1YFG4_9MYCO</name>
<dbReference type="Proteomes" id="UP000193866">
    <property type="component" value="Unassembled WGS sequence"/>
</dbReference>
<evidence type="ECO:0000313" key="3">
    <source>
        <dbReference type="Proteomes" id="UP000193866"/>
    </source>
</evidence>